<reference evidence="5 6" key="1">
    <citation type="submission" date="2021-02" db="EMBL/GenBank/DDBJ databases">
        <title>A novel species of genus Amphritea isolated from a fishpond in China.</title>
        <authorList>
            <person name="Lu H."/>
        </authorList>
    </citation>
    <scope>NUCLEOTIDE SEQUENCE [LARGE SCALE GENOMIC DNA]</scope>
    <source>
        <strain evidence="5 6">RP18W</strain>
    </source>
</reference>
<comment type="similarity">
    <text evidence="1 2">Belongs to the pirin family.</text>
</comment>
<feature type="domain" description="Pirin N-terminal" evidence="3">
    <location>
        <begin position="28"/>
        <end position="116"/>
    </location>
</feature>
<dbReference type="RefSeq" id="WP_205213716.1">
    <property type="nucleotide sequence ID" value="NZ_JAFFZP010000016.1"/>
</dbReference>
<dbReference type="CDD" id="cd02909">
    <property type="entry name" value="cupin_pirin_N"/>
    <property type="match status" value="1"/>
</dbReference>
<feature type="domain" description="Pirin C-terminal" evidence="4">
    <location>
        <begin position="175"/>
        <end position="273"/>
    </location>
</feature>
<proteinExistence type="inferred from homology"/>
<name>A0ABS2W9H1_9GAMM</name>
<dbReference type="Pfam" id="PF05726">
    <property type="entry name" value="Pirin_C"/>
    <property type="match status" value="1"/>
</dbReference>
<evidence type="ECO:0000259" key="4">
    <source>
        <dbReference type="Pfam" id="PF05726"/>
    </source>
</evidence>
<dbReference type="PANTHER" id="PTHR13903">
    <property type="entry name" value="PIRIN-RELATED"/>
    <property type="match status" value="1"/>
</dbReference>
<dbReference type="Gene3D" id="2.60.120.10">
    <property type="entry name" value="Jelly Rolls"/>
    <property type="match status" value="2"/>
</dbReference>
<dbReference type="InterPro" id="IPR003829">
    <property type="entry name" value="Pirin_N_dom"/>
</dbReference>
<dbReference type="PANTHER" id="PTHR13903:SF8">
    <property type="entry name" value="PIRIN"/>
    <property type="match status" value="1"/>
</dbReference>
<dbReference type="InterPro" id="IPR012093">
    <property type="entry name" value="Pirin"/>
</dbReference>
<dbReference type="EMBL" id="JAFFZP010000016">
    <property type="protein sequence ID" value="MBN0988027.1"/>
    <property type="molecule type" value="Genomic_DNA"/>
</dbReference>
<evidence type="ECO:0000256" key="2">
    <source>
        <dbReference type="RuleBase" id="RU003457"/>
    </source>
</evidence>
<protein>
    <submittedName>
        <fullName evidence="5">Pirin family protein</fullName>
    </submittedName>
</protein>
<evidence type="ECO:0000313" key="5">
    <source>
        <dbReference type="EMBL" id="MBN0988027.1"/>
    </source>
</evidence>
<dbReference type="InterPro" id="IPR008778">
    <property type="entry name" value="Pirin_C_dom"/>
</dbReference>
<dbReference type="InterPro" id="IPR014710">
    <property type="entry name" value="RmlC-like_jellyroll"/>
</dbReference>
<dbReference type="PIRSF" id="PIRSF006232">
    <property type="entry name" value="Pirin"/>
    <property type="match status" value="1"/>
</dbReference>
<dbReference type="Proteomes" id="UP000760472">
    <property type="component" value="Unassembled WGS sequence"/>
</dbReference>
<dbReference type="Pfam" id="PF02678">
    <property type="entry name" value="Pirin"/>
    <property type="match status" value="1"/>
</dbReference>
<dbReference type="SUPFAM" id="SSF51182">
    <property type="entry name" value="RmlC-like cupins"/>
    <property type="match status" value="1"/>
</dbReference>
<dbReference type="CDD" id="cd02247">
    <property type="entry name" value="cupin_pirin_C"/>
    <property type="match status" value="1"/>
</dbReference>
<dbReference type="InterPro" id="IPR011051">
    <property type="entry name" value="RmlC_Cupin_sf"/>
</dbReference>
<sequence>MTIQIIPSHPSADGAGVKIQRVHGFRDNGLDPFLMLDEIYSDNPDDYGSGFPAHPHRGIETLTYIRHGGFEHQDHMGNKGGVQSGEAQWMSAGRGIIHSEMPLQKDGLMHGFQLWLNLPASQKMKQPDWKDVGREQLPWHPLEHAEVKVIGGGISLDGQSFNGPLQQLPGSATVADLCLKADADISIANSAGRTLLLYVYEGELTLNGTTVTTRQMAKTTEPEVLQITSANGAGALLLSGEPLKEPVAHYGPFVMNTQAEIDQAIRDYQQGTLTDSQ</sequence>
<comment type="caution">
    <text evidence="5">The sequence shown here is derived from an EMBL/GenBank/DDBJ whole genome shotgun (WGS) entry which is preliminary data.</text>
</comment>
<gene>
    <name evidence="5" type="ORF">JW498_11680</name>
</gene>
<evidence type="ECO:0000313" key="6">
    <source>
        <dbReference type="Proteomes" id="UP000760472"/>
    </source>
</evidence>
<accession>A0ABS2W9H1</accession>
<evidence type="ECO:0000256" key="1">
    <source>
        <dbReference type="ARBA" id="ARBA00008416"/>
    </source>
</evidence>
<evidence type="ECO:0000259" key="3">
    <source>
        <dbReference type="Pfam" id="PF02678"/>
    </source>
</evidence>
<organism evidence="5 6">
    <name type="scientific">Amphritea pacifica</name>
    <dbReference type="NCBI Taxonomy" id="2811233"/>
    <lineage>
        <taxon>Bacteria</taxon>
        <taxon>Pseudomonadati</taxon>
        <taxon>Pseudomonadota</taxon>
        <taxon>Gammaproteobacteria</taxon>
        <taxon>Oceanospirillales</taxon>
        <taxon>Oceanospirillaceae</taxon>
        <taxon>Amphritea</taxon>
    </lineage>
</organism>
<keyword evidence="6" id="KW-1185">Reference proteome</keyword>